<dbReference type="Pfam" id="PF19499">
    <property type="entry name" value="DUF6034"/>
    <property type="match status" value="2"/>
</dbReference>
<dbReference type="OrthoDB" id="1826321at2"/>
<reference evidence="2 3" key="1">
    <citation type="submission" date="2018-07" db="EMBL/GenBank/DDBJ databases">
        <title>Anaerosacharophilus polymeroproducens gen. nov. sp. nov., an anaerobic bacterium isolated from salt field.</title>
        <authorList>
            <person name="Kim W."/>
            <person name="Yang S.-H."/>
            <person name="Oh J."/>
            <person name="Lee J.-H."/>
            <person name="Kwon K.K."/>
        </authorList>
    </citation>
    <scope>NUCLEOTIDE SEQUENCE [LARGE SCALE GENOMIC DNA]</scope>
    <source>
        <strain evidence="2 3">MCWD5</strain>
    </source>
</reference>
<protein>
    <recommendedName>
        <fullName evidence="4">Lipoprotein</fullName>
    </recommendedName>
</protein>
<dbReference type="RefSeq" id="WP_115480655.1">
    <property type="nucleotide sequence ID" value="NZ_QRCT01000012.1"/>
</dbReference>
<gene>
    <name evidence="2" type="ORF">DWV06_02790</name>
</gene>
<dbReference type="InterPro" id="IPR046098">
    <property type="entry name" value="DUF6034"/>
</dbReference>
<sequence length="503" mass="56928">MKFKNVSLLLMCICAGLLSGCKSTPKKEAISQKQSIVKVVEKNKTKAGNKEIRSEINAPESEKFDVKSKDGKTTINVNAKVSVPETKSIPAVKVVNRDLSKLDLKGLSDFFFDGKEYRNIIKYEDMSKAQLAELIENQKKEMEKADYEGMTKEEKEIIMKSSQDFLLELQGYYDKAPEKVEEKPVDFVLKEDKTGEMGENAKNFSVQSKKEGDQNIFSVSTGEYMNSVIYISNNGMGIFEGYFDGYENKCKYSEEEAKQKAEELLKKLGGTEEYKLVKCVPTVAKDDKTFESKDYYNGYQLIYKRVVNDVEEAYDATPIMNKEAMSQDPENFSMASLPKQYESMQIMFSEEGLSTFMWNEPMTVDSILAENVKLISYEEAIKIFKDKVFLNSSLLSTDISEGKEPIETADTEPSSKEDSDLKMAVGGTEKQKADTENMKCKIDEIKLGLMRVKNQDSDGEYTLVPVWDFYGSYSYNEKGPNEPMSFLTINAMDGSIIDRGLGY</sequence>
<dbReference type="EMBL" id="QRCT01000012">
    <property type="protein sequence ID" value="RDU24422.1"/>
    <property type="molecule type" value="Genomic_DNA"/>
</dbReference>
<dbReference type="Proteomes" id="UP000255036">
    <property type="component" value="Unassembled WGS sequence"/>
</dbReference>
<name>A0A371AY42_9FIRM</name>
<keyword evidence="3" id="KW-1185">Reference proteome</keyword>
<evidence type="ECO:0000256" key="1">
    <source>
        <dbReference type="SAM" id="MobiDB-lite"/>
    </source>
</evidence>
<comment type="caution">
    <text evidence="2">The sequence shown here is derived from an EMBL/GenBank/DDBJ whole genome shotgun (WGS) entry which is preliminary data.</text>
</comment>
<proteinExistence type="predicted"/>
<dbReference type="PROSITE" id="PS51257">
    <property type="entry name" value="PROKAR_LIPOPROTEIN"/>
    <property type="match status" value="1"/>
</dbReference>
<dbReference type="AlphaFoldDB" id="A0A371AY42"/>
<feature type="region of interest" description="Disordered" evidence="1">
    <location>
        <begin position="401"/>
        <end position="432"/>
    </location>
</feature>
<evidence type="ECO:0000313" key="2">
    <source>
        <dbReference type="EMBL" id="RDU24422.1"/>
    </source>
</evidence>
<organism evidence="2 3">
    <name type="scientific">Anaerosacchariphilus polymeriproducens</name>
    <dbReference type="NCBI Taxonomy" id="1812858"/>
    <lineage>
        <taxon>Bacteria</taxon>
        <taxon>Bacillati</taxon>
        <taxon>Bacillota</taxon>
        <taxon>Clostridia</taxon>
        <taxon>Lachnospirales</taxon>
        <taxon>Lachnospiraceae</taxon>
        <taxon>Anaerosacchariphilus</taxon>
    </lineage>
</organism>
<evidence type="ECO:0000313" key="3">
    <source>
        <dbReference type="Proteomes" id="UP000255036"/>
    </source>
</evidence>
<evidence type="ECO:0008006" key="4">
    <source>
        <dbReference type="Google" id="ProtNLM"/>
    </source>
</evidence>
<accession>A0A371AY42</accession>